<reference evidence="6" key="1">
    <citation type="submission" date="2014-05" db="EMBL/GenBank/DDBJ databases">
        <title>The transcriptome of the halophilic microalga Tetraselmis sp. GSL018 isolated from the Great Salt Lake, Utah.</title>
        <authorList>
            <person name="Jinkerson R.E."/>
            <person name="D'Adamo S."/>
            <person name="Posewitz M.C."/>
        </authorList>
    </citation>
    <scope>NUCLEOTIDE SEQUENCE</scope>
    <source>
        <strain evidence="6">GSL018</strain>
    </source>
</reference>
<sequence length="157" mass="17367">QCLRCFADTRVPLHLANALKYSTALPVAGLSCLRHRAPEAEWASQWGTLWLLAAAANSLLSAYWDVERDWAVPWLAAGRVLPSPAAKPSRLYGPPWLYSCAIALNCALRASWALSPPPALACLGEVVRRAVWLLLRVETEVLRLRQLDSKVLLRTVT</sequence>
<dbReference type="GO" id="GO:0005737">
    <property type="term" value="C:cytoplasm"/>
    <property type="evidence" value="ECO:0007669"/>
    <property type="project" value="TreeGrafter"/>
</dbReference>
<dbReference type="EMBL" id="GBEZ01003958">
    <property type="protein sequence ID" value="JAC81216.1"/>
    <property type="molecule type" value="Transcribed_RNA"/>
</dbReference>
<dbReference type="Pfam" id="PF03124">
    <property type="entry name" value="EXS"/>
    <property type="match status" value="1"/>
</dbReference>
<organism evidence="6">
    <name type="scientific">Tetraselmis sp. GSL018</name>
    <dbReference type="NCBI Taxonomy" id="582737"/>
    <lineage>
        <taxon>Eukaryota</taxon>
        <taxon>Viridiplantae</taxon>
        <taxon>Chlorophyta</taxon>
        <taxon>core chlorophytes</taxon>
        <taxon>Chlorodendrophyceae</taxon>
        <taxon>Chlorodendrales</taxon>
        <taxon>Chlorodendraceae</taxon>
        <taxon>Tetraselmis</taxon>
    </lineage>
</organism>
<gene>
    <name evidence="6" type="ORF">TSPGSL018_8428</name>
</gene>
<evidence type="ECO:0000256" key="3">
    <source>
        <dbReference type="ARBA" id="ARBA00022989"/>
    </source>
</evidence>
<proteinExistence type="predicted"/>
<evidence type="ECO:0000256" key="1">
    <source>
        <dbReference type="ARBA" id="ARBA00004141"/>
    </source>
</evidence>
<evidence type="ECO:0000256" key="4">
    <source>
        <dbReference type="ARBA" id="ARBA00023136"/>
    </source>
</evidence>
<accession>A0A061SEQ4</accession>
<dbReference type="PANTHER" id="PTHR10783:SF46">
    <property type="entry name" value="PROTEIN ERD1 HOMOLOG 2"/>
    <property type="match status" value="1"/>
</dbReference>
<evidence type="ECO:0000313" key="6">
    <source>
        <dbReference type="EMBL" id="JAC81216.1"/>
    </source>
</evidence>
<dbReference type="InterPro" id="IPR004342">
    <property type="entry name" value="EXS_C"/>
</dbReference>
<keyword evidence="3" id="KW-1133">Transmembrane helix</keyword>
<evidence type="ECO:0000259" key="5">
    <source>
        <dbReference type="PROSITE" id="PS51380"/>
    </source>
</evidence>
<protein>
    <recommendedName>
        <fullName evidence="5">EXS domain-containing protein</fullName>
    </recommendedName>
</protein>
<dbReference type="PANTHER" id="PTHR10783">
    <property type="entry name" value="XENOTROPIC AND POLYTROPIC RETROVIRUS RECEPTOR 1-RELATED"/>
    <property type="match status" value="1"/>
</dbReference>
<evidence type="ECO:0000256" key="2">
    <source>
        <dbReference type="ARBA" id="ARBA00022692"/>
    </source>
</evidence>
<comment type="subcellular location">
    <subcellularLocation>
        <location evidence="1">Membrane</location>
        <topology evidence="1">Multi-pass membrane protein</topology>
    </subcellularLocation>
</comment>
<dbReference type="PROSITE" id="PS51380">
    <property type="entry name" value="EXS"/>
    <property type="match status" value="1"/>
</dbReference>
<keyword evidence="2" id="KW-0812">Transmembrane</keyword>
<keyword evidence="4" id="KW-0472">Membrane</keyword>
<dbReference type="AlphaFoldDB" id="A0A061SEQ4"/>
<name>A0A061SEQ4_9CHLO</name>
<dbReference type="GO" id="GO:0016020">
    <property type="term" value="C:membrane"/>
    <property type="evidence" value="ECO:0007669"/>
    <property type="project" value="UniProtKB-SubCell"/>
</dbReference>
<feature type="non-terminal residue" evidence="6">
    <location>
        <position position="1"/>
    </location>
</feature>
<feature type="domain" description="EXS" evidence="5">
    <location>
        <begin position="1"/>
        <end position="157"/>
    </location>
</feature>